<gene>
    <name evidence="1" type="ORF">ECRASSUSDP1_LOCUS1829</name>
</gene>
<evidence type="ECO:0000313" key="1">
    <source>
        <dbReference type="EMBL" id="CAI2360525.1"/>
    </source>
</evidence>
<name>A0AAD1X7P3_EUPCR</name>
<evidence type="ECO:0000313" key="2">
    <source>
        <dbReference type="Proteomes" id="UP001295684"/>
    </source>
</evidence>
<dbReference type="EMBL" id="CAMPGE010001724">
    <property type="protein sequence ID" value="CAI2360525.1"/>
    <property type="molecule type" value="Genomic_DNA"/>
</dbReference>
<keyword evidence="2" id="KW-1185">Reference proteome</keyword>
<protein>
    <submittedName>
        <fullName evidence="1">Uncharacterized protein</fullName>
    </submittedName>
</protein>
<reference evidence="1" key="1">
    <citation type="submission" date="2023-07" db="EMBL/GenBank/DDBJ databases">
        <authorList>
            <consortium name="AG Swart"/>
            <person name="Singh M."/>
            <person name="Singh A."/>
            <person name="Seah K."/>
            <person name="Emmerich C."/>
        </authorList>
    </citation>
    <scope>NUCLEOTIDE SEQUENCE</scope>
    <source>
        <strain evidence="1">DP1</strain>
    </source>
</reference>
<accession>A0AAD1X7P3</accession>
<comment type="caution">
    <text evidence="1">The sequence shown here is derived from an EMBL/GenBank/DDBJ whole genome shotgun (WGS) entry which is preliminary data.</text>
</comment>
<dbReference type="Proteomes" id="UP001295684">
    <property type="component" value="Unassembled WGS sequence"/>
</dbReference>
<organism evidence="1 2">
    <name type="scientific">Euplotes crassus</name>
    <dbReference type="NCBI Taxonomy" id="5936"/>
    <lineage>
        <taxon>Eukaryota</taxon>
        <taxon>Sar</taxon>
        <taxon>Alveolata</taxon>
        <taxon>Ciliophora</taxon>
        <taxon>Intramacronucleata</taxon>
        <taxon>Spirotrichea</taxon>
        <taxon>Hypotrichia</taxon>
        <taxon>Euplotida</taxon>
        <taxon>Euplotidae</taxon>
        <taxon>Moneuplotes</taxon>
    </lineage>
</organism>
<sequence length="151" mass="17208">MVNHFIKESSQAKGPVLGNTRDYQAVCCRMRGIHKSKFVHAPEFQFKIWSRILQKRYDLEPKDIEKSSFCNPKEYIGSSVGLCPASTFYSCASEVSWHVLLRSISENIVKGKECMGNTNTLDSIYPSQVKISITRSSEGRLKAKYLYSTRN</sequence>
<proteinExistence type="predicted"/>
<dbReference type="AlphaFoldDB" id="A0AAD1X7P3"/>